<dbReference type="RefSeq" id="WP_317541026.1">
    <property type="nucleotide sequence ID" value="NZ_JAWLKB010000003.1"/>
</dbReference>
<sequence>MIDSYGLITRQFTNRSRTTWTEIVDILVGHYRQQYAIPLIRELWVGQHLNASIRSLDQIWCDEIAVLVFEQFEIHAPRFNRLSHLQCAIAVEIIERLAQYAFRTNPSGDETVLAESHDVLREYLSSFE</sequence>
<evidence type="ECO:0000313" key="1">
    <source>
        <dbReference type="EMBL" id="MDV6266624.1"/>
    </source>
</evidence>
<organism evidence="1 2">
    <name type="scientific">Rhodococcus globerulus</name>
    <dbReference type="NCBI Taxonomy" id="33008"/>
    <lineage>
        <taxon>Bacteria</taxon>
        <taxon>Bacillati</taxon>
        <taxon>Actinomycetota</taxon>
        <taxon>Actinomycetes</taxon>
        <taxon>Mycobacteriales</taxon>
        <taxon>Nocardiaceae</taxon>
        <taxon>Rhodococcus</taxon>
    </lineage>
</organism>
<keyword evidence="2" id="KW-1185">Reference proteome</keyword>
<dbReference type="Gene3D" id="1.10.357.10">
    <property type="entry name" value="Tetracycline Repressor, domain 2"/>
    <property type="match status" value="1"/>
</dbReference>
<proteinExistence type="predicted"/>
<dbReference type="Proteomes" id="UP001185927">
    <property type="component" value="Unassembled WGS sequence"/>
</dbReference>
<gene>
    <name evidence="1" type="ORF">R3Q16_08420</name>
</gene>
<dbReference type="EMBL" id="JAWLKB010000003">
    <property type="protein sequence ID" value="MDV6266624.1"/>
    <property type="molecule type" value="Genomic_DNA"/>
</dbReference>
<comment type="caution">
    <text evidence="1">The sequence shown here is derived from an EMBL/GenBank/DDBJ whole genome shotgun (WGS) entry which is preliminary data.</text>
</comment>
<reference evidence="1 2" key="1">
    <citation type="submission" date="2023-10" db="EMBL/GenBank/DDBJ databases">
        <title>Development of a sustainable strategy for remediation of hydrocarbon-contaminated territories based on the waste exchange concept.</title>
        <authorList>
            <person name="Krivoruchko A."/>
        </authorList>
    </citation>
    <scope>NUCLEOTIDE SEQUENCE [LARGE SCALE GENOMIC DNA]</scope>
    <source>
        <strain evidence="1 2">IEGM 1203</strain>
    </source>
</reference>
<name>A0ABU4BQW2_RHOGO</name>
<evidence type="ECO:0000313" key="2">
    <source>
        <dbReference type="Proteomes" id="UP001185927"/>
    </source>
</evidence>
<protein>
    <submittedName>
        <fullName evidence="1">Uncharacterized protein</fullName>
    </submittedName>
</protein>
<accession>A0ABU4BQW2</accession>